<accession>A0A7G2CJ06</accession>
<dbReference type="EMBL" id="LR877159">
    <property type="protein sequence ID" value="CAD2219756.1"/>
    <property type="molecule type" value="Genomic_DNA"/>
</dbReference>
<dbReference type="GO" id="GO:0019901">
    <property type="term" value="F:protein kinase binding"/>
    <property type="evidence" value="ECO:0007669"/>
    <property type="project" value="InterPro"/>
</dbReference>
<feature type="compositionally biased region" description="Polar residues" evidence="1">
    <location>
        <begin position="674"/>
        <end position="702"/>
    </location>
</feature>
<evidence type="ECO:0000313" key="3">
    <source>
        <dbReference type="Proteomes" id="UP000515908"/>
    </source>
</evidence>
<proteinExistence type="predicted"/>
<feature type="region of interest" description="Disordered" evidence="1">
    <location>
        <begin position="769"/>
        <end position="795"/>
    </location>
</feature>
<keyword evidence="3" id="KW-1185">Reference proteome</keyword>
<evidence type="ECO:0000256" key="1">
    <source>
        <dbReference type="SAM" id="MobiDB-lite"/>
    </source>
</evidence>
<organism evidence="2 3">
    <name type="scientific">Angomonas deanei</name>
    <dbReference type="NCBI Taxonomy" id="59799"/>
    <lineage>
        <taxon>Eukaryota</taxon>
        <taxon>Discoba</taxon>
        <taxon>Euglenozoa</taxon>
        <taxon>Kinetoplastea</taxon>
        <taxon>Metakinetoplastina</taxon>
        <taxon>Trypanosomatida</taxon>
        <taxon>Trypanosomatidae</taxon>
        <taxon>Strigomonadinae</taxon>
        <taxon>Angomonas</taxon>
    </lineage>
</organism>
<dbReference type="SUPFAM" id="SSF47954">
    <property type="entry name" value="Cyclin-like"/>
    <property type="match status" value="1"/>
</dbReference>
<name>A0A7G2CJ06_9TRYP</name>
<dbReference type="OrthoDB" id="337735at2759"/>
<protein>
    <submittedName>
        <fullName evidence="2">Cyclin/Cyclin, N-terminal domain containing protein, putative</fullName>
    </submittedName>
</protein>
<reference evidence="2 3" key="1">
    <citation type="submission" date="2020-08" db="EMBL/GenBank/DDBJ databases">
        <authorList>
            <person name="Newling K."/>
            <person name="Davey J."/>
            <person name="Forrester S."/>
        </authorList>
    </citation>
    <scope>NUCLEOTIDE SEQUENCE [LARGE SCALE GENOMIC DNA]</scope>
    <source>
        <strain evidence="3">Crithidia deanei Carvalho (ATCC PRA-265)</strain>
    </source>
</reference>
<dbReference type="VEuPathDB" id="TriTrypDB:ADEAN_000726500"/>
<dbReference type="PANTHER" id="PTHR15615">
    <property type="match status" value="1"/>
</dbReference>
<feature type="compositionally biased region" description="Basic and acidic residues" evidence="1">
    <location>
        <begin position="1"/>
        <end position="11"/>
    </location>
</feature>
<dbReference type="Proteomes" id="UP000515908">
    <property type="component" value="Chromosome 15"/>
</dbReference>
<feature type="region of interest" description="Disordered" evidence="1">
    <location>
        <begin position="674"/>
        <end position="753"/>
    </location>
</feature>
<dbReference type="InterPro" id="IPR013922">
    <property type="entry name" value="Cyclin_PHO80-like"/>
</dbReference>
<feature type="compositionally biased region" description="Polar residues" evidence="1">
    <location>
        <begin position="772"/>
        <end position="795"/>
    </location>
</feature>
<feature type="compositionally biased region" description="Polar residues" evidence="1">
    <location>
        <begin position="15"/>
        <end position="28"/>
    </location>
</feature>
<feature type="region of interest" description="Disordered" evidence="1">
    <location>
        <begin position="1"/>
        <end position="30"/>
    </location>
</feature>
<feature type="compositionally biased region" description="Polar residues" evidence="1">
    <location>
        <begin position="723"/>
        <end position="743"/>
    </location>
</feature>
<evidence type="ECO:0000313" key="2">
    <source>
        <dbReference type="EMBL" id="CAD2219756.1"/>
    </source>
</evidence>
<dbReference type="Gene3D" id="1.10.472.10">
    <property type="entry name" value="Cyclin-like"/>
    <property type="match status" value="1"/>
</dbReference>
<dbReference type="Pfam" id="PF08613">
    <property type="entry name" value="Cyclin"/>
    <property type="match status" value="1"/>
</dbReference>
<dbReference type="InterPro" id="IPR036915">
    <property type="entry name" value="Cyclin-like_sf"/>
</dbReference>
<dbReference type="PANTHER" id="PTHR15615:SF126">
    <property type="entry name" value="CYC2-LIKE CYCLIN"/>
    <property type="match status" value="1"/>
</dbReference>
<sequence>MEQSPKSKGDPNGKLLNNSGYNGNSKSQPPLHVGRMVVTLHGLFDMPRAMAQVDPRYELFEIVLRPQAKYYFRNKMERFTTLELPEQHIKFSPSVIFYRNDRFVLDFDSLCGQSRTVSPFHHGSSVNSIFSNSANDPLLSQSQSLGLGVRDSCESVGYEEDASASKNRKLNTVVLEYPTREDLKVIIQVYVCMRSRPINSTSSFRWITPNSKNDKLYSHFAAAEGEVARRKVVNRFLGLTVGHLSCTMSLPNVQDDLRLVADSSTAMHAAVERLKMDCQRLLELSAPAGKVDLPSPDDIRRQLGEGTSEWTIYQSILLAVDPQYFIKRVSQIQQMYPPGGASLDWVSTPAEELVAENKGMEEDLIRRLCVELGPEPNSISPRVRKSIYCWFYDINEDDVESLTQGVEDMLDHEPDLFIQRLAERYGKEMQYTRFGTVFPLVQYIPDERTYFLHCLRFPSSNTSVRDEILRERQVRVPLQVTPNERPLEPRNMSEMDLLKYKYKPEFQQILPPLIEAMEIVAQNNSNLLAQAHIANHKEFDVFVSNAPFHQYSSVLSRLAGDTYISPSSLLSAFIYMDRLAMRYPTLYITTFNIERLLVTAVRIASKVVDLRNVNNRGFATALHLSTTDLNQMEERMVMLMNFDFFISPREFRSYANMMEPPAAFQQMRNSIRNFSTEKNPNPTRASSCEDTPNMDGSPNGGSPQERRHAPGSAPQDRSAAHSYDNSMHPSPPSHQRSQNQVRSSLPVVVDSEKRDRLFTNTLAMSSDEILRQGSSMGKTKENGNGTMYNNFTAPK</sequence>
<gene>
    <name evidence="2" type="ORF">ADEAN_000726500</name>
</gene>
<dbReference type="AlphaFoldDB" id="A0A7G2CJ06"/>